<dbReference type="RefSeq" id="WP_190351897.1">
    <property type="nucleotide sequence ID" value="NZ_JACJPY010000054.1"/>
</dbReference>
<protein>
    <submittedName>
        <fullName evidence="2">Uncharacterized protein</fullName>
    </submittedName>
</protein>
<dbReference type="EMBL" id="JACJPY010000054">
    <property type="protein sequence ID" value="MBD2151480.1"/>
    <property type="molecule type" value="Genomic_DNA"/>
</dbReference>
<comment type="caution">
    <text evidence="2">The sequence shown here is derived from an EMBL/GenBank/DDBJ whole genome shotgun (WGS) entry which is preliminary data.</text>
</comment>
<feature type="transmembrane region" description="Helical" evidence="1">
    <location>
        <begin position="37"/>
        <end position="56"/>
    </location>
</feature>
<evidence type="ECO:0000256" key="1">
    <source>
        <dbReference type="SAM" id="Phobius"/>
    </source>
</evidence>
<sequence length="124" mass="13576">MNVNLGTNLFVLLVIVGVAVATYQDALSRGWDGGSAILMAIGVCFGPLVFFPIYLFNKNKPTRRKIALAVSRSIARQSRESDKDITIDALEIAREIGVSKPEIVRELLYQSEAQGELPTGVRII</sequence>
<organism evidence="2 3">
    <name type="scientific">Pseudanabaena cinerea FACHB-1277</name>
    <dbReference type="NCBI Taxonomy" id="2949581"/>
    <lineage>
        <taxon>Bacteria</taxon>
        <taxon>Bacillati</taxon>
        <taxon>Cyanobacteriota</taxon>
        <taxon>Cyanophyceae</taxon>
        <taxon>Pseudanabaenales</taxon>
        <taxon>Pseudanabaenaceae</taxon>
        <taxon>Pseudanabaena</taxon>
        <taxon>Pseudanabaena cinerea</taxon>
    </lineage>
</organism>
<name>A0A926UWT8_9CYAN</name>
<dbReference type="Proteomes" id="UP000631421">
    <property type="component" value="Unassembled WGS sequence"/>
</dbReference>
<evidence type="ECO:0000313" key="3">
    <source>
        <dbReference type="Proteomes" id="UP000631421"/>
    </source>
</evidence>
<keyword evidence="1" id="KW-1133">Transmembrane helix</keyword>
<gene>
    <name evidence="2" type="ORF">H6F44_15320</name>
</gene>
<reference evidence="2" key="2">
    <citation type="submission" date="2020-08" db="EMBL/GenBank/DDBJ databases">
        <authorList>
            <person name="Chen M."/>
            <person name="Teng W."/>
            <person name="Zhao L."/>
            <person name="Hu C."/>
            <person name="Zhou Y."/>
            <person name="Han B."/>
            <person name="Song L."/>
            <person name="Shu W."/>
        </authorList>
    </citation>
    <scope>NUCLEOTIDE SEQUENCE</scope>
    <source>
        <strain evidence="2">FACHB-1277</strain>
    </source>
</reference>
<dbReference type="AlphaFoldDB" id="A0A926UWT8"/>
<proteinExistence type="predicted"/>
<keyword evidence="3" id="KW-1185">Reference proteome</keyword>
<reference evidence="2" key="1">
    <citation type="journal article" date="2015" name="ISME J.">
        <title>Draft Genome Sequence of Streptomyces incarnatus NRRL8089, which Produces the Nucleoside Antibiotic Sinefungin.</title>
        <authorList>
            <person name="Oshima K."/>
            <person name="Hattori M."/>
            <person name="Shimizu H."/>
            <person name="Fukuda K."/>
            <person name="Nemoto M."/>
            <person name="Inagaki K."/>
            <person name="Tamura T."/>
        </authorList>
    </citation>
    <scope>NUCLEOTIDE SEQUENCE</scope>
    <source>
        <strain evidence="2">FACHB-1277</strain>
    </source>
</reference>
<accession>A0A926UWT8</accession>
<keyword evidence="1" id="KW-0472">Membrane</keyword>
<evidence type="ECO:0000313" key="2">
    <source>
        <dbReference type="EMBL" id="MBD2151480.1"/>
    </source>
</evidence>
<keyword evidence="1" id="KW-0812">Transmembrane</keyword>